<keyword evidence="3" id="KW-0597">Phosphoprotein</keyword>
<keyword evidence="9" id="KW-1185">Reference proteome</keyword>
<dbReference type="Proteomes" id="UP000279307">
    <property type="component" value="Chromosome 5"/>
</dbReference>
<evidence type="ECO:0000313" key="8">
    <source>
        <dbReference type="EMBL" id="RLU22460.1"/>
    </source>
</evidence>
<evidence type="ECO:0000256" key="1">
    <source>
        <dbReference type="ARBA" id="ARBA00004123"/>
    </source>
</evidence>
<evidence type="ECO:0000256" key="3">
    <source>
        <dbReference type="ARBA" id="ARBA00022553"/>
    </source>
</evidence>
<feature type="region of interest" description="Disordered" evidence="5">
    <location>
        <begin position="394"/>
        <end position="420"/>
    </location>
</feature>
<feature type="compositionally biased region" description="Basic and acidic residues" evidence="5">
    <location>
        <begin position="351"/>
        <end position="361"/>
    </location>
</feature>
<feature type="region of interest" description="Disordered" evidence="5">
    <location>
        <begin position="1"/>
        <end position="87"/>
    </location>
</feature>
<evidence type="ECO:0000259" key="6">
    <source>
        <dbReference type="Pfam" id="PF09368"/>
    </source>
</evidence>
<feature type="region of interest" description="Disordered" evidence="5">
    <location>
        <begin position="324"/>
        <end position="377"/>
    </location>
</feature>
<dbReference type="PANTHER" id="PTHR13237">
    <property type="entry name" value="SOMETHING ABOUT SILENCING PROTEIN 10-RELATED"/>
    <property type="match status" value="1"/>
</dbReference>
<protein>
    <submittedName>
        <fullName evidence="7">Something about silencing protein</fullName>
    </submittedName>
</protein>
<evidence type="ECO:0000256" key="4">
    <source>
        <dbReference type="ARBA" id="ARBA00023242"/>
    </source>
</evidence>
<feature type="compositionally biased region" description="Basic and acidic residues" evidence="5">
    <location>
        <begin position="368"/>
        <end position="377"/>
    </location>
</feature>
<dbReference type="GO" id="GO:0000462">
    <property type="term" value="P:maturation of SSU-rRNA from tricistronic rRNA transcript (SSU-rRNA, 5.8S rRNA, LSU-rRNA)"/>
    <property type="evidence" value="ECO:0007669"/>
    <property type="project" value="TreeGrafter"/>
</dbReference>
<feature type="compositionally biased region" description="Acidic residues" evidence="5">
    <location>
        <begin position="17"/>
        <end position="41"/>
    </location>
</feature>
<dbReference type="GO" id="GO:0032040">
    <property type="term" value="C:small-subunit processome"/>
    <property type="evidence" value="ECO:0007669"/>
    <property type="project" value="TreeGrafter"/>
</dbReference>
<comment type="subcellular location">
    <subcellularLocation>
        <location evidence="1">Nucleus</location>
    </subcellularLocation>
</comment>
<dbReference type="InterPro" id="IPR007146">
    <property type="entry name" value="Sas10/Utp3/C1D"/>
</dbReference>
<dbReference type="OrthoDB" id="1924577at2759"/>
<dbReference type="OMA" id="EEYIRPQ"/>
<dbReference type="PANTHER" id="PTHR13237:SF8">
    <property type="entry name" value="SOMETHING ABOUT SILENCING PROTEIN 10"/>
    <property type="match status" value="1"/>
</dbReference>
<evidence type="ECO:0000313" key="7">
    <source>
        <dbReference type="EMBL" id="EZA53302.1"/>
    </source>
</evidence>
<reference evidence="8" key="3">
    <citation type="submission" date="2018-07" db="EMBL/GenBank/DDBJ databases">
        <authorList>
            <person name="Mckenzie S.K."/>
            <person name="Kronauer D.J.C."/>
        </authorList>
    </citation>
    <scope>NUCLEOTIDE SEQUENCE</scope>
    <source>
        <strain evidence="8">Clonal line C1</strain>
    </source>
</reference>
<dbReference type="AlphaFoldDB" id="A0A026WB23"/>
<dbReference type="EMBL" id="QOIP01000005">
    <property type="protein sequence ID" value="RLU22460.1"/>
    <property type="molecule type" value="Genomic_DNA"/>
</dbReference>
<comment type="similarity">
    <text evidence="2">Belongs to the SAS10 family.</text>
</comment>
<feature type="compositionally biased region" description="Basic residues" evidence="5">
    <location>
        <begin position="403"/>
        <end position="420"/>
    </location>
</feature>
<dbReference type="Pfam" id="PF04000">
    <property type="entry name" value="Sas10_Utp3"/>
    <property type="match status" value="1"/>
</dbReference>
<proteinExistence type="inferred from homology"/>
<dbReference type="Proteomes" id="UP000053097">
    <property type="component" value="Unassembled WGS sequence"/>
</dbReference>
<reference evidence="7 9" key="1">
    <citation type="journal article" date="2014" name="Curr. Biol.">
        <title>The genome of the clonal raider ant Cerapachys biroi.</title>
        <authorList>
            <person name="Oxley P.R."/>
            <person name="Ji L."/>
            <person name="Fetter-Pruneda I."/>
            <person name="McKenzie S.K."/>
            <person name="Li C."/>
            <person name="Hu H."/>
            <person name="Zhang G."/>
            <person name="Kronauer D.J."/>
        </authorList>
    </citation>
    <scope>NUCLEOTIDE SEQUENCE [LARGE SCALE GENOMIC DNA]</scope>
</reference>
<dbReference type="InterPro" id="IPR018972">
    <property type="entry name" value="Sas10_C_dom"/>
</dbReference>
<accession>A0A026WB23</accession>
<keyword evidence="4" id="KW-0539">Nucleus</keyword>
<name>A0A026WB23_OOCBI</name>
<evidence type="ECO:0000313" key="10">
    <source>
        <dbReference type="Proteomes" id="UP000279307"/>
    </source>
</evidence>
<evidence type="ECO:0000256" key="2">
    <source>
        <dbReference type="ARBA" id="ARBA00010979"/>
    </source>
</evidence>
<sequence length="450" mass="51778">MVRKKRTKEPAQKKEVDMEDVDDDIEDINMDDITDSEEEYTETEKKLLEKVRNKNTIENYDSEDEVYGLQDSEEDDQEEQESMESDIEELQEDYDIPNDRAWGSKARTFYSSDFKYTDYAFVPQKDLINADIEEEEGRKLHVRSLEQFLDIDSFDLTGIVQAAEHTKDRQEDSEQVSVQETDEKFFMTLVNSFKECLVEVKTILSPFLKLVEDGTCPNCNAVDFVRTKYHVLLNYCINVSFCLMMKAKGLSVKSHPVIKRLAQYRQLLDQLLSGQGNLLEQVADVVKAAKEGKPLYAVSDGSQIEINKKPARLTGLSKKLARQKEAAAAKDEEEELLSNSMDEASMSEGESIDKDVDTKEEHDDEAMENEKNDANEETKRAITYEMAKNRGLTPYRKKELRNPRVKHRNKYRKAKIRRKGAVREVRKELTRYAGEISGIKAGAKKGIKLK</sequence>
<evidence type="ECO:0000256" key="5">
    <source>
        <dbReference type="SAM" id="MobiDB-lite"/>
    </source>
</evidence>
<dbReference type="EMBL" id="KK107293">
    <property type="protein sequence ID" value="EZA53302.1"/>
    <property type="molecule type" value="Genomic_DNA"/>
</dbReference>
<evidence type="ECO:0000313" key="9">
    <source>
        <dbReference type="Proteomes" id="UP000053097"/>
    </source>
</evidence>
<organism evidence="7 9">
    <name type="scientific">Ooceraea biroi</name>
    <name type="common">Clonal raider ant</name>
    <name type="synonym">Cerapachys biroi</name>
    <dbReference type="NCBI Taxonomy" id="2015173"/>
    <lineage>
        <taxon>Eukaryota</taxon>
        <taxon>Metazoa</taxon>
        <taxon>Ecdysozoa</taxon>
        <taxon>Arthropoda</taxon>
        <taxon>Hexapoda</taxon>
        <taxon>Insecta</taxon>
        <taxon>Pterygota</taxon>
        <taxon>Neoptera</taxon>
        <taxon>Endopterygota</taxon>
        <taxon>Hymenoptera</taxon>
        <taxon>Apocrita</taxon>
        <taxon>Aculeata</taxon>
        <taxon>Formicoidea</taxon>
        <taxon>Formicidae</taxon>
        <taxon>Dorylinae</taxon>
        <taxon>Ooceraea</taxon>
    </lineage>
</organism>
<feature type="domain" description="Sas10 C-terminal" evidence="6">
    <location>
        <begin position="376"/>
        <end position="449"/>
    </location>
</feature>
<dbReference type="STRING" id="2015173.A0A026WB23"/>
<feature type="compositionally biased region" description="Basic and acidic residues" evidence="5">
    <location>
        <begin position="42"/>
        <end position="52"/>
    </location>
</feature>
<reference evidence="8 10" key="2">
    <citation type="journal article" date="2018" name="Genome Res.">
        <title>The genomic architecture and molecular evolution of ant odorant receptors.</title>
        <authorList>
            <person name="McKenzie S.K."/>
            <person name="Kronauer D.J.C."/>
        </authorList>
    </citation>
    <scope>NUCLEOTIDE SEQUENCE [LARGE SCALE GENOMIC DNA]</scope>
    <source>
        <strain evidence="8">Clonal line C1</strain>
    </source>
</reference>
<gene>
    <name evidence="8" type="ORF">DMN91_004738</name>
    <name evidence="7" type="ORF">X777_06381</name>
</gene>
<feature type="compositionally biased region" description="Acidic residues" evidence="5">
    <location>
        <begin position="60"/>
        <end position="87"/>
    </location>
</feature>
<dbReference type="Pfam" id="PF09368">
    <property type="entry name" value="Sas10"/>
    <property type="match status" value="1"/>
</dbReference>